<feature type="region of interest" description="Disordered" evidence="1">
    <location>
        <begin position="28"/>
        <end position="58"/>
    </location>
</feature>
<evidence type="ECO:0000313" key="4">
    <source>
        <dbReference type="Proteomes" id="UP000824031"/>
    </source>
</evidence>
<feature type="compositionally biased region" description="Basic and acidic residues" evidence="1">
    <location>
        <begin position="49"/>
        <end position="58"/>
    </location>
</feature>
<protein>
    <submittedName>
        <fullName evidence="3">Uncharacterized protein</fullName>
    </submittedName>
</protein>
<evidence type="ECO:0000313" key="3">
    <source>
        <dbReference type="EMBL" id="HIZ47373.1"/>
    </source>
</evidence>
<keyword evidence="2" id="KW-0472">Membrane</keyword>
<accession>A0A9D2F0Y2</accession>
<dbReference type="AlphaFoldDB" id="A0A9D2F0Y2"/>
<gene>
    <name evidence="3" type="ORF">H9810_01450</name>
</gene>
<dbReference type="EMBL" id="DXBO01000022">
    <property type="protein sequence ID" value="HIZ47373.1"/>
    <property type="molecule type" value="Genomic_DNA"/>
</dbReference>
<evidence type="ECO:0000256" key="1">
    <source>
        <dbReference type="SAM" id="MobiDB-lite"/>
    </source>
</evidence>
<evidence type="ECO:0000256" key="2">
    <source>
        <dbReference type="SAM" id="Phobius"/>
    </source>
</evidence>
<reference evidence="3" key="2">
    <citation type="submission" date="2021-04" db="EMBL/GenBank/DDBJ databases">
        <authorList>
            <person name="Gilroy R."/>
        </authorList>
    </citation>
    <scope>NUCLEOTIDE SEQUENCE</scope>
    <source>
        <strain evidence="3">3436</strain>
    </source>
</reference>
<feature type="transmembrane region" description="Helical" evidence="2">
    <location>
        <begin position="6"/>
        <end position="23"/>
    </location>
</feature>
<name>A0A9D2F0Y2_9FIRM</name>
<keyword evidence="2" id="KW-0812">Transmembrane</keyword>
<reference evidence="3" key="1">
    <citation type="journal article" date="2021" name="PeerJ">
        <title>Extensive microbial diversity within the chicken gut microbiome revealed by metagenomics and culture.</title>
        <authorList>
            <person name="Gilroy R."/>
            <person name="Ravi A."/>
            <person name="Getino M."/>
            <person name="Pursley I."/>
            <person name="Horton D.L."/>
            <person name="Alikhan N.F."/>
            <person name="Baker D."/>
            <person name="Gharbi K."/>
            <person name="Hall N."/>
            <person name="Watson M."/>
            <person name="Adriaenssens E.M."/>
            <person name="Foster-Nyarko E."/>
            <person name="Jarju S."/>
            <person name="Secka A."/>
            <person name="Antonio M."/>
            <person name="Oren A."/>
            <person name="Chaudhuri R.R."/>
            <person name="La Ragione R."/>
            <person name="Hildebrand F."/>
            <person name="Pallen M.J."/>
        </authorList>
    </citation>
    <scope>NUCLEOTIDE SEQUENCE</scope>
    <source>
        <strain evidence="3">3436</strain>
    </source>
</reference>
<keyword evidence="2" id="KW-1133">Transmembrane helix</keyword>
<dbReference type="Proteomes" id="UP000824031">
    <property type="component" value="Unassembled WGS sequence"/>
</dbReference>
<comment type="caution">
    <text evidence="3">The sequence shown here is derived from an EMBL/GenBank/DDBJ whole genome shotgun (WGS) entry which is preliminary data.</text>
</comment>
<feature type="compositionally biased region" description="Basic and acidic residues" evidence="1">
    <location>
        <begin position="28"/>
        <end position="42"/>
    </location>
</feature>
<organism evidence="3 4">
    <name type="scientific">Candidatus Gemmiger excrementavium</name>
    <dbReference type="NCBI Taxonomy" id="2838608"/>
    <lineage>
        <taxon>Bacteria</taxon>
        <taxon>Bacillati</taxon>
        <taxon>Bacillota</taxon>
        <taxon>Clostridia</taxon>
        <taxon>Eubacteriales</taxon>
        <taxon>Gemmiger</taxon>
    </lineage>
</organism>
<proteinExistence type="predicted"/>
<sequence>MIHRALIDLVLAAVLLVGYYAAYSAGRNDGRREAQHQQHIRTDAPIPMENEHGGDADD</sequence>